<gene>
    <name evidence="1" type="ORF">BDM02DRAFT_1442062</name>
</gene>
<proteinExistence type="predicted"/>
<dbReference type="Proteomes" id="UP000886501">
    <property type="component" value="Unassembled WGS sequence"/>
</dbReference>
<protein>
    <submittedName>
        <fullName evidence="1">Uncharacterized protein</fullName>
    </submittedName>
</protein>
<dbReference type="EMBL" id="MU118213">
    <property type="protein sequence ID" value="KAF9643512.1"/>
    <property type="molecule type" value="Genomic_DNA"/>
</dbReference>
<evidence type="ECO:0000313" key="2">
    <source>
        <dbReference type="Proteomes" id="UP000886501"/>
    </source>
</evidence>
<reference evidence="1" key="1">
    <citation type="submission" date="2019-10" db="EMBL/GenBank/DDBJ databases">
        <authorList>
            <consortium name="DOE Joint Genome Institute"/>
            <person name="Kuo A."/>
            <person name="Miyauchi S."/>
            <person name="Kiss E."/>
            <person name="Drula E."/>
            <person name="Kohler A."/>
            <person name="Sanchez-Garcia M."/>
            <person name="Andreopoulos B."/>
            <person name="Barry K.W."/>
            <person name="Bonito G."/>
            <person name="Buee M."/>
            <person name="Carver A."/>
            <person name="Chen C."/>
            <person name="Cichocki N."/>
            <person name="Clum A."/>
            <person name="Culley D."/>
            <person name="Crous P.W."/>
            <person name="Fauchery L."/>
            <person name="Girlanda M."/>
            <person name="Hayes R."/>
            <person name="Keri Z."/>
            <person name="Labutti K."/>
            <person name="Lipzen A."/>
            <person name="Lombard V."/>
            <person name="Magnuson J."/>
            <person name="Maillard F."/>
            <person name="Morin E."/>
            <person name="Murat C."/>
            <person name="Nolan M."/>
            <person name="Ohm R."/>
            <person name="Pangilinan J."/>
            <person name="Pereira M."/>
            <person name="Perotto S."/>
            <person name="Peter M."/>
            <person name="Riley R."/>
            <person name="Sitrit Y."/>
            <person name="Stielow B."/>
            <person name="Szollosi G."/>
            <person name="Zifcakova L."/>
            <person name="Stursova M."/>
            <person name="Spatafora J.W."/>
            <person name="Tedersoo L."/>
            <person name="Vaario L.-M."/>
            <person name="Yamada A."/>
            <person name="Yan M."/>
            <person name="Wang P."/>
            <person name="Xu J."/>
            <person name="Bruns T."/>
            <person name="Baldrian P."/>
            <person name="Vilgalys R."/>
            <person name="Henrissat B."/>
            <person name="Grigoriev I.V."/>
            <person name="Hibbett D."/>
            <person name="Nagy L.G."/>
            <person name="Martin F.M."/>
        </authorList>
    </citation>
    <scope>NUCLEOTIDE SEQUENCE</scope>
    <source>
        <strain evidence="1">P2</strain>
    </source>
</reference>
<name>A0ACB6Z1S1_THEGA</name>
<accession>A0ACB6Z1S1</accession>
<reference evidence="1" key="2">
    <citation type="journal article" date="2020" name="Nat. Commun.">
        <title>Large-scale genome sequencing of mycorrhizal fungi provides insights into the early evolution of symbiotic traits.</title>
        <authorList>
            <person name="Miyauchi S."/>
            <person name="Kiss E."/>
            <person name="Kuo A."/>
            <person name="Drula E."/>
            <person name="Kohler A."/>
            <person name="Sanchez-Garcia M."/>
            <person name="Morin E."/>
            <person name="Andreopoulos B."/>
            <person name="Barry K.W."/>
            <person name="Bonito G."/>
            <person name="Buee M."/>
            <person name="Carver A."/>
            <person name="Chen C."/>
            <person name="Cichocki N."/>
            <person name="Clum A."/>
            <person name="Culley D."/>
            <person name="Crous P.W."/>
            <person name="Fauchery L."/>
            <person name="Girlanda M."/>
            <person name="Hayes R.D."/>
            <person name="Keri Z."/>
            <person name="LaButti K."/>
            <person name="Lipzen A."/>
            <person name="Lombard V."/>
            <person name="Magnuson J."/>
            <person name="Maillard F."/>
            <person name="Murat C."/>
            <person name="Nolan M."/>
            <person name="Ohm R.A."/>
            <person name="Pangilinan J."/>
            <person name="Pereira M.F."/>
            <person name="Perotto S."/>
            <person name="Peter M."/>
            <person name="Pfister S."/>
            <person name="Riley R."/>
            <person name="Sitrit Y."/>
            <person name="Stielow J.B."/>
            <person name="Szollosi G."/>
            <person name="Zifcakova L."/>
            <person name="Stursova M."/>
            <person name="Spatafora J.W."/>
            <person name="Tedersoo L."/>
            <person name="Vaario L.M."/>
            <person name="Yamada A."/>
            <person name="Yan M."/>
            <person name="Wang P."/>
            <person name="Xu J."/>
            <person name="Bruns T."/>
            <person name="Baldrian P."/>
            <person name="Vilgalys R."/>
            <person name="Dunand C."/>
            <person name="Henrissat B."/>
            <person name="Grigoriev I.V."/>
            <person name="Hibbett D."/>
            <person name="Nagy L.G."/>
            <person name="Martin F.M."/>
        </authorList>
    </citation>
    <scope>NUCLEOTIDE SEQUENCE</scope>
    <source>
        <strain evidence="1">P2</strain>
    </source>
</reference>
<evidence type="ECO:0000313" key="1">
    <source>
        <dbReference type="EMBL" id="KAF9643512.1"/>
    </source>
</evidence>
<sequence length="589" mass="65665">MDLPHREGGKPQPREPTIIHIDPKCLHSALKEFFDPLRTNDPRTDFYAVYRRESADFDRDYAGKYDEDLNTSLIFAGLFSAVSSAFIIDVQSKLEPSSNDLTAAYLRILIHTMNNSLFPDEDPSSITWTGPPANIVTIQSLLYASLATSLFAAFLGMLGKQWVSRYLRNHGGSAVDKSRDRQRKLDGLKEWRFYLAIESLPVVLQLALLLLACALSLYLWTVSRTVAGVIIAITLFGVTSYIFLTLAATFYYNCPYQTPPSIVFRAVIGYLGYSDAALTRWVLSLIRLLPSTRNLGRILRNLRHGVRSVVVRLCCIPAVAEEAEHIPLASVVASPARIFEDVSIDWEVCKADVRCMCWMLDSTTDTDVILSTVRFAADTIWYPEIARAMSPHVLTNLFFDCLLDGRVVPGKSEHASSIGMALASVLSIQLTVAPENQGLKDLCGRINPNIQWAHSSEPMFMLVITTLIVITETPDCLPNPSLYWGPFIPMPDDVPTTHKLWLSRILLQTLWRRRRLGDPTTPITLGTMDIFERFMADGDQTLATLNANCYLIMAISLGLQIDICDLYAPNNNNQALPSTVANSHQDGGI</sequence>
<keyword evidence="2" id="KW-1185">Reference proteome</keyword>
<comment type="caution">
    <text evidence="1">The sequence shown here is derived from an EMBL/GenBank/DDBJ whole genome shotgun (WGS) entry which is preliminary data.</text>
</comment>
<organism evidence="1 2">
    <name type="scientific">Thelephora ganbajun</name>
    <name type="common">Ganba fungus</name>
    <dbReference type="NCBI Taxonomy" id="370292"/>
    <lineage>
        <taxon>Eukaryota</taxon>
        <taxon>Fungi</taxon>
        <taxon>Dikarya</taxon>
        <taxon>Basidiomycota</taxon>
        <taxon>Agaricomycotina</taxon>
        <taxon>Agaricomycetes</taxon>
        <taxon>Thelephorales</taxon>
        <taxon>Thelephoraceae</taxon>
        <taxon>Thelephora</taxon>
    </lineage>
</organism>